<sequence>PTQSQRESSCSQLTPVSMLFTANKHIQQSVPACRTWDKQRLTDGRAEKGEVSVKMTQSKCLKMQKGRRAVPQRGGERDKKRGKAEILLGKGGCSDSSCDVDGLWGTDAAMCTNSYTKPITPKRQRCLLFLSLPAFLTSWCIYSIIN</sequence>
<keyword evidence="1" id="KW-0812">Transmembrane</keyword>
<keyword evidence="1" id="KW-0472">Membrane</keyword>
<feature type="transmembrane region" description="Helical" evidence="1">
    <location>
        <begin position="126"/>
        <end position="145"/>
    </location>
</feature>
<name>A0ABU7ASU9_9TELE</name>
<proteinExistence type="predicted"/>
<dbReference type="EMBL" id="JAHUTI010029578">
    <property type="protein sequence ID" value="MED6241114.1"/>
    <property type="molecule type" value="Genomic_DNA"/>
</dbReference>
<reference evidence="2 3" key="1">
    <citation type="submission" date="2021-07" db="EMBL/GenBank/DDBJ databases">
        <authorList>
            <person name="Palmer J.M."/>
        </authorList>
    </citation>
    <scope>NUCLEOTIDE SEQUENCE [LARGE SCALE GENOMIC DNA]</scope>
    <source>
        <strain evidence="2 3">AT_MEX2019</strain>
        <tissue evidence="2">Muscle</tissue>
    </source>
</reference>
<organism evidence="2 3">
    <name type="scientific">Ataeniobius toweri</name>
    <dbReference type="NCBI Taxonomy" id="208326"/>
    <lineage>
        <taxon>Eukaryota</taxon>
        <taxon>Metazoa</taxon>
        <taxon>Chordata</taxon>
        <taxon>Craniata</taxon>
        <taxon>Vertebrata</taxon>
        <taxon>Euteleostomi</taxon>
        <taxon>Actinopterygii</taxon>
        <taxon>Neopterygii</taxon>
        <taxon>Teleostei</taxon>
        <taxon>Neoteleostei</taxon>
        <taxon>Acanthomorphata</taxon>
        <taxon>Ovalentaria</taxon>
        <taxon>Atherinomorphae</taxon>
        <taxon>Cyprinodontiformes</taxon>
        <taxon>Goodeidae</taxon>
        <taxon>Ataeniobius</taxon>
    </lineage>
</organism>
<dbReference type="Proteomes" id="UP001345963">
    <property type="component" value="Unassembled WGS sequence"/>
</dbReference>
<comment type="caution">
    <text evidence="2">The sequence shown here is derived from an EMBL/GenBank/DDBJ whole genome shotgun (WGS) entry which is preliminary data.</text>
</comment>
<evidence type="ECO:0000313" key="3">
    <source>
        <dbReference type="Proteomes" id="UP001345963"/>
    </source>
</evidence>
<evidence type="ECO:0000313" key="2">
    <source>
        <dbReference type="EMBL" id="MED6241114.1"/>
    </source>
</evidence>
<keyword evidence="1" id="KW-1133">Transmembrane helix</keyword>
<gene>
    <name evidence="2" type="ORF">ATANTOWER_029093</name>
</gene>
<keyword evidence="3" id="KW-1185">Reference proteome</keyword>
<evidence type="ECO:0000256" key="1">
    <source>
        <dbReference type="SAM" id="Phobius"/>
    </source>
</evidence>
<protein>
    <submittedName>
        <fullName evidence="2">Uncharacterized protein</fullName>
    </submittedName>
</protein>
<accession>A0ABU7ASU9</accession>
<feature type="non-terminal residue" evidence="2">
    <location>
        <position position="1"/>
    </location>
</feature>